<dbReference type="Gene3D" id="3.90.79.10">
    <property type="entry name" value="Nucleoside Triphosphate Pyrophosphohydrolase"/>
    <property type="match status" value="1"/>
</dbReference>
<comment type="cofactor">
    <cofactor evidence="2">
        <name>Zn(2+)</name>
        <dbReference type="ChEBI" id="CHEBI:29105"/>
    </cofactor>
</comment>
<dbReference type="InterPro" id="IPR015375">
    <property type="entry name" value="NADH_PPase-like_N"/>
</dbReference>
<dbReference type="GO" id="GO:0005829">
    <property type="term" value="C:cytosol"/>
    <property type="evidence" value="ECO:0007669"/>
    <property type="project" value="TreeGrafter"/>
</dbReference>
<reference evidence="11" key="1">
    <citation type="submission" date="2020-05" db="EMBL/GenBank/DDBJ databases">
        <authorList>
            <person name="Chiriac C."/>
            <person name="Salcher M."/>
            <person name="Ghai R."/>
            <person name="Kavagutti S V."/>
        </authorList>
    </citation>
    <scope>NUCLEOTIDE SEQUENCE</scope>
</reference>
<evidence type="ECO:0000256" key="5">
    <source>
        <dbReference type="ARBA" id="ARBA00022723"/>
    </source>
</evidence>
<keyword evidence="8" id="KW-0520">NAD</keyword>
<dbReference type="Pfam" id="PF09297">
    <property type="entry name" value="Zn_ribbon_NUD"/>
    <property type="match status" value="1"/>
</dbReference>
<evidence type="ECO:0000256" key="9">
    <source>
        <dbReference type="ARBA" id="ARBA00023679"/>
    </source>
</evidence>
<evidence type="ECO:0000256" key="2">
    <source>
        <dbReference type="ARBA" id="ARBA00001947"/>
    </source>
</evidence>
<dbReference type="InterPro" id="IPR020084">
    <property type="entry name" value="NUDIX_hydrolase_CS"/>
</dbReference>
<dbReference type="Pfam" id="PF00293">
    <property type="entry name" value="NUDIX"/>
    <property type="match status" value="1"/>
</dbReference>
<dbReference type="Gene3D" id="3.90.79.20">
    <property type="match status" value="1"/>
</dbReference>
<comment type="similarity">
    <text evidence="3">Belongs to the Nudix hydrolase family. NudC subfamily.</text>
</comment>
<dbReference type="EC" id="3.6.1.22" evidence="4"/>
<dbReference type="GO" id="GO:0006742">
    <property type="term" value="P:NADP+ catabolic process"/>
    <property type="evidence" value="ECO:0007669"/>
    <property type="project" value="TreeGrafter"/>
</dbReference>
<dbReference type="PANTHER" id="PTHR42904">
    <property type="entry name" value="NUDIX HYDROLASE, NUDC SUBFAMILY"/>
    <property type="match status" value="1"/>
</dbReference>
<accession>A0A6J7P906</accession>
<evidence type="ECO:0000256" key="1">
    <source>
        <dbReference type="ARBA" id="ARBA00001946"/>
    </source>
</evidence>
<evidence type="ECO:0000256" key="3">
    <source>
        <dbReference type="ARBA" id="ARBA00009595"/>
    </source>
</evidence>
<protein>
    <recommendedName>
        <fullName evidence="4">NAD(+) diphosphatase</fullName>
        <ecNumber evidence="4">3.6.1.22</ecNumber>
    </recommendedName>
</protein>
<dbReference type="GO" id="GO:0019677">
    <property type="term" value="P:NAD+ catabolic process"/>
    <property type="evidence" value="ECO:0007669"/>
    <property type="project" value="TreeGrafter"/>
</dbReference>
<dbReference type="CDD" id="cd03429">
    <property type="entry name" value="NUDIX_NADH_pyrophosphatase_Nudt13"/>
    <property type="match status" value="1"/>
</dbReference>
<dbReference type="PROSITE" id="PS51462">
    <property type="entry name" value="NUDIX"/>
    <property type="match status" value="1"/>
</dbReference>
<evidence type="ECO:0000256" key="6">
    <source>
        <dbReference type="ARBA" id="ARBA00022801"/>
    </source>
</evidence>
<dbReference type="PROSITE" id="PS00893">
    <property type="entry name" value="NUDIX_BOX"/>
    <property type="match status" value="1"/>
</dbReference>
<name>A0A6J7P906_9ZZZZ</name>
<evidence type="ECO:0000256" key="8">
    <source>
        <dbReference type="ARBA" id="ARBA00023027"/>
    </source>
</evidence>
<keyword evidence="5" id="KW-0479">Metal-binding</keyword>
<keyword evidence="6" id="KW-0378">Hydrolase</keyword>
<dbReference type="NCBIfam" id="NF001299">
    <property type="entry name" value="PRK00241.1"/>
    <property type="match status" value="1"/>
</dbReference>
<dbReference type="InterPro" id="IPR049734">
    <property type="entry name" value="NudC-like_C"/>
</dbReference>
<keyword evidence="7" id="KW-0460">Magnesium</keyword>
<feature type="domain" description="Nudix hydrolase" evidence="10">
    <location>
        <begin position="166"/>
        <end position="294"/>
    </location>
</feature>
<dbReference type="InterPro" id="IPR050241">
    <property type="entry name" value="NAD-cap_RNA_hydrolase_NudC"/>
</dbReference>
<comment type="catalytic activity">
    <reaction evidence="9">
        <text>a 5'-end NAD(+)-phospho-ribonucleoside in mRNA + H2O = a 5'-end phospho-adenosine-phospho-ribonucleoside in mRNA + beta-nicotinamide D-ribonucleotide + 2 H(+)</text>
        <dbReference type="Rhea" id="RHEA:60876"/>
        <dbReference type="Rhea" id="RHEA-COMP:15698"/>
        <dbReference type="Rhea" id="RHEA-COMP:15719"/>
        <dbReference type="ChEBI" id="CHEBI:14649"/>
        <dbReference type="ChEBI" id="CHEBI:15377"/>
        <dbReference type="ChEBI" id="CHEBI:15378"/>
        <dbReference type="ChEBI" id="CHEBI:144029"/>
        <dbReference type="ChEBI" id="CHEBI:144051"/>
    </reaction>
    <physiologicalReaction direction="left-to-right" evidence="9">
        <dbReference type="Rhea" id="RHEA:60877"/>
    </physiologicalReaction>
</comment>
<dbReference type="InterPro" id="IPR000086">
    <property type="entry name" value="NUDIX_hydrolase_dom"/>
</dbReference>
<sequence>MTNPRLLDDLLLSRAAIERAAHLRSDGEWQRSRAQDPASLVVWVRGNETAIAPGGGDSSLLLTSVADLDDRSDLSFLGVDAEDRAYFALHSPTPEHPGLPPDAQWSSLRSVGSTLSDLHAGLTVTAVALDNWRSRTRWCSVCGGALTVGNAGWSLRCDADNVDHFPRTDPAVIVLVRDDDDRALLGRHVNWPVDRMSTFAGFVEAGESAEAAVRRELEEETGVVIGPNPDDLLYLGSQPWPFPCSLMLGYHAWTSQTEITVDGEEIAEAHWFSRAELLRACESRDVTLPPAVSISRKLIERWFGEPLPGQW</sequence>
<proteinExistence type="inferred from homology"/>
<dbReference type="GO" id="GO:0046872">
    <property type="term" value="F:metal ion binding"/>
    <property type="evidence" value="ECO:0007669"/>
    <property type="project" value="UniProtKB-KW"/>
</dbReference>
<dbReference type="InterPro" id="IPR015376">
    <property type="entry name" value="Znr_NADH_PPase"/>
</dbReference>
<dbReference type="GO" id="GO:0035529">
    <property type="term" value="F:NADH pyrophosphatase activity"/>
    <property type="evidence" value="ECO:0007669"/>
    <property type="project" value="TreeGrafter"/>
</dbReference>
<dbReference type="EMBL" id="CAFBPD010000026">
    <property type="protein sequence ID" value="CAB4999643.1"/>
    <property type="molecule type" value="Genomic_DNA"/>
</dbReference>
<evidence type="ECO:0000256" key="4">
    <source>
        <dbReference type="ARBA" id="ARBA00012381"/>
    </source>
</evidence>
<comment type="cofactor">
    <cofactor evidence="1">
        <name>Mg(2+)</name>
        <dbReference type="ChEBI" id="CHEBI:18420"/>
    </cofactor>
</comment>
<gene>
    <name evidence="11" type="ORF">UFOPK4061_00230</name>
</gene>
<evidence type="ECO:0000256" key="7">
    <source>
        <dbReference type="ARBA" id="ARBA00022842"/>
    </source>
</evidence>
<evidence type="ECO:0000313" key="11">
    <source>
        <dbReference type="EMBL" id="CAB4999643.1"/>
    </source>
</evidence>
<dbReference type="InterPro" id="IPR015797">
    <property type="entry name" value="NUDIX_hydrolase-like_dom_sf"/>
</dbReference>
<dbReference type="AlphaFoldDB" id="A0A6J7P906"/>
<dbReference type="PANTHER" id="PTHR42904:SF6">
    <property type="entry name" value="NAD-CAPPED RNA HYDROLASE NUDT12"/>
    <property type="match status" value="1"/>
</dbReference>
<dbReference type="Pfam" id="PF09296">
    <property type="entry name" value="NUDIX-like"/>
    <property type="match status" value="1"/>
</dbReference>
<dbReference type="SUPFAM" id="SSF55811">
    <property type="entry name" value="Nudix"/>
    <property type="match status" value="1"/>
</dbReference>
<evidence type="ECO:0000259" key="10">
    <source>
        <dbReference type="PROSITE" id="PS51462"/>
    </source>
</evidence>
<organism evidence="11">
    <name type="scientific">freshwater metagenome</name>
    <dbReference type="NCBI Taxonomy" id="449393"/>
    <lineage>
        <taxon>unclassified sequences</taxon>
        <taxon>metagenomes</taxon>
        <taxon>ecological metagenomes</taxon>
    </lineage>
</organism>